<protein>
    <recommendedName>
        <fullName evidence="3">Phage baseplate protein</fullName>
    </recommendedName>
</protein>
<name>A0A2W2D127_9ACTN</name>
<dbReference type="OrthoDB" id="283948at2"/>
<organism evidence="1 2">
    <name type="scientific">Micromonospora deserti</name>
    <dbReference type="NCBI Taxonomy" id="2070366"/>
    <lineage>
        <taxon>Bacteria</taxon>
        <taxon>Bacillati</taxon>
        <taxon>Actinomycetota</taxon>
        <taxon>Actinomycetes</taxon>
        <taxon>Micromonosporales</taxon>
        <taxon>Micromonosporaceae</taxon>
        <taxon>Micromonospora</taxon>
    </lineage>
</organism>
<evidence type="ECO:0000313" key="2">
    <source>
        <dbReference type="Proteomes" id="UP000248749"/>
    </source>
</evidence>
<proteinExistence type="predicted"/>
<dbReference type="AlphaFoldDB" id="A0A2W2D127"/>
<evidence type="ECO:0000313" key="1">
    <source>
        <dbReference type="EMBL" id="PZF97468.1"/>
    </source>
</evidence>
<comment type="caution">
    <text evidence="1">The sequence shown here is derived from an EMBL/GenBank/DDBJ whole genome shotgun (WGS) entry which is preliminary data.</text>
</comment>
<dbReference type="EMBL" id="POUB01000095">
    <property type="protein sequence ID" value="PZF97468.1"/>
    <property type="molecule type" value="Genomic_DNA"/>
</dbReference>
<accession>A0A2W2D127</accession>
<keyword evidence="2" id="KW-1185">Reference proteome</keyword>
<dbReference type="RefSeq" id="WP_111134924.1">
    <property type="nucleotide sequence ID" value="NZ_POUB01000095.1"/>
</dbReference>
<reference evidence="1 2" key="1">
    <citation type="submission" date="2018-01" db="EMBL/GenBank/DDBJ databases">
        <title>Draft genome sequence of Salinispora sp. 13K206.</title>
        <authorList>
            <person name="Sahin N."/>
            <person name="Saygin H."/>
            <person name="Ay H."/>
        </authorList>
    </citation>
    <scope>NUCLEOTIDE SEQUENCE [LARGE SCALE GENOMIC DNA]</scope>
    <source>
        <strain evidence="1 2">13K206</strain>
    </source>
</reference>
<evidence type="ECO:0008006" key="3">
    <source>
        <dbReference type="Google" id="ProtNLM"/>
    </source>
</evidence>
<gene>
    <name evidence="1" type="ORF">C1I99_15440</name>
</gene>
<dbReference type="Proteomes" id="UP000248749">
    <property type="component" value="Unassembled WGS sequence"/>
</dbReference>
<sequence length="213" mass="22119">MPAAPGLARLVAALDDGDGLLTQAIAVLRAAVPEPDPACLPAGTADRQLLAVHERAVGRPLELTVACPACGALTTLQLGRADVGEHHPRSAWCSPGVGVREPSYADLLAAGGDPHRLLALCRVGEGATLDDLARVEGSLCGPLRSSCCDCGAPLEVDVDVVALVLRALSGLRVDIDREVHLLASRYGWDLAVIESLPDERRRRLAALVAGATP</sequence>